<dbReference type="STRING" id="1189325.SAMN04488119_106145"/>
<name>A0A1M7TF03_9RHOB</name>
<organism evidence="1 2">
    <name type="scientific">Oceanicella actignis</name>
    <dbReference type="NCBI Taxonomy" id="1189325"/>
    <lineage>
        <taxon>Bacteria</taxon>
        <taxon>Pseudomonadati</taxon>
        <taxon>Pseudomonadota</taxon>
        <taxon>Alphaproteobacteria</taxon>
        <taxon>Rhodobacterales</taxon>
        <taxon>Paracoccaceae</taxon>
        <taxon>Oceanicella</taxon>
    </lineage>
</organism>
<dbReference type="Pfam" id="PF06089">
    <property type="entry name" value="Asparaginase_II"/>
    <property type="match status" value="1"/>
</dbReference>
<reference evidence="1 2" key="1">
    <citation type="submission" date="2016-12" db="EMBL/GenBank/DDBJ databases">
        <authorList>
            <person name="Song W.-J."/>
            <person name="Kurnit D.M."/>
        </authorList>
    </citation>
    <scope>NUCLEOTIDE SEQUENCE [LARGE SCALE GENOMIC DNA]</scope>
    <source>
        <strain evidence="1 2">CGMCC 1.10808</strain>
    </source>
</reference>
<dbReference type="EMBL" id="FRDL01000006">
    <property type="protein sequence ID" value="SHN69342.1"/>
    <property type="molecule type" value="Genomic_DNA"/>
</dbReference>
<evidence type="ECO:0000313" key="2">
    <source>
        <dbReference type="Proteomes" id="UP000184066"/>
    </source>
</evidence>
<protein>
    <submittedName>
        <fullName evidence="1">Asparaginase</fullName>
    </submittedName>
</protein>
<evidence type="ECO:0000313" key="1">
    <source>
        <dbReference type="EMBL" id="SHN69342.1"/>
    </source>
</evidence>
<dbReference type="AlphaFoldDB" id="A0A1M7TF03"/>
<dbReference type="OrthoDB" id="9780674at2"/>
<dbReference type="InterPro" id="IPR010349">
    <property type="entry name" value="Asparaginase_II"/>
</dbReference>
<dbReference type="Proteomes" id="UP000184066">
    <property type="component" value="Unassembled WGS sequence"/>
</dbReference>
<dbReference type="RefSeq" id="WP_072747497.1">
    <property type="nucleotide sequence ID" value="NZ_FOHL01000006.1"/>
</dbReference>
<proteinExistence type="predicted"/>
<keyword evidence="2" id="KW-1185">Reference proteome</keyword>
<dbReference type="PANTHER" id="PTHR42110:SF1">
    <property type="entry name" value="L-ASPARAGINASE, PUTATIVE (AFU_ORTHOLOGUE AFUA_3G11890)-RELATED"/>
    <property type="match status" value="1"/>
</dbReference>
<gene>
    <name evidence="1" type="ORF">SAMN05216200_10657</name>
</gene>
<accession>A0A1M7TF03</accession>
<sequence>MTRPSFDDAAPVLVELRRGEMTESVHRGIAAVCAPDGALIAAWGDVDRPIYPRSSCKMLQALPLVESGAADRFGLNDERLALACASHNGARMHVARVRAWLADLGLAESDLRCGPQRPDDREERERLRACGCPPDQTHNNCSGKHAGFLTLGRHLGGGSEYVDPDHPVQRAVAEAFHEMTGQEPIGYGIDGCSAPNHAARLRGLALAMARMARPEGTLPPARAQAARRLTEAMAAHPELVAGEGRACTELMRAVNGGGRVRAVIKTGAEGVFAAILPELGLGVALKIDDGATRASEAAIAAILVRLGVADPQDPAVRKRLSPDEINRRGLRVGALRAVLPDPA</sequence>
<dbReference type="PANTHER" id="PTHR42110">
    <property type="entry name" value="L-ASPARAGINASE, PUTATIVE (AFU_ORTHOLOGUE AFUA_3G11890)-RELATED"/>
    <property type="match status" value="1"/>
</dbReference>